<proteinExistence type="predicted"/>
<feature type="region of interest" description="Disordered" evidence="1">
    <location>
        <begin position="150"/>
        <end position="169"/>
    </location>
</feature>
<dbReference type="Gene3D" id="1.10.150.60">
    <property type="entry name" value="ARID DNA-binding domain"/>
    <property type="match status" value="1"/>
</dbReference>
<reference evidence="3 4" key="1">
    <citation type="journal article" date="2015" name="Genome Biol. Evol.">
        <title>Phylogenomic analyses indicate that early fungi evolved digesting cell walls of algal ancestors of land plants.</title>
        <authorList>
            <person name="Chang Y."/>
            <person name="Wang S."/>
            <person name="Sekimoto S."/>
            <person name="Aerts A.L."/>
            <person name="Choi C."/>
            <person name="Clum A."/>
            <person name="LaButti K.M."/>
            <person name="Lindquist E.A."/>
            <person name="Yee Ngan C."/>
            <person name="Ohm R.A."/>
            <person name="Salamov A.A."/>
            <person name="Grigoriev I.V."/>
            <person name="Spatafora J.W."/>
            <person name="Berbee M.L."/>
        </authorList>
    </citation>
    <scope>NUCLEOTIDE SEQUENCE [LARGE SCALE GENOMIC DNA]</scope>
    <source>
        <strain evidence="3 4">NRRL 28638</strain>
    </source>
</reference>
<sequence>MPGYIPIQPQPQTQPSANVPGAFLPNFSSSQQMNQFYATSNPMAPPPSFSTSTTVQNAVSIAPLPSISSQQFVNIQSNNSASPSPMKNNFPHIAAKPAELNKSPAPTPATAYPNLAPIRPYIMQQHQPQHHQQVLQAPKPIVPAINQNKSNTPIRDSSPRPISNGAGAGAGQTPISVYYSMTYDELRAKVGWTNQQELETIRNECLQNEQIFRTHFTTFWKKFKKDAPQYAIIAGQNLSLYLFWCKVQSLGGCKEKIWKDLAYDIGLSKESKAPPSMIKVRWERTLDLFEYCLYGDVTHRPPPNVPPKNLSKGSLSVSKESSVNPDFSDQSIGTNPNSSVILPSPSPSNFKSTLSKDLTSMTNMTTQFNMHQIPQNIDIKQEFAAIESVISPTLVNQLPQQVQISSALVKTEPQIQSPIASAPKQESPAPAPTPKPKPYIPLARVIDTYGGLDLKTLKPFLHPHSLPTYPPVNLEWHDILMSLRSSSVFHMTSAINILLTASSSPDINSTIIFFENEPIYDALMSLVDDSIALINESSEEEDSPSKKTKYSHQLISSAYNQNDVNNEPIEAGKLLDLEGQTIQAISSIFVIFRNLSFLPKNQKYLSKDTDFIGTLLPLLTKAQNLDLFTNSNWLELRRNFLIIISNIMEYYRLAPTDETSFKLIEFISECCQDDSEYYSKLALESLIKLAVQDINSLFFNTVRSKNILSPLYLHLTEQLTNLPAGPQHSNLPNNPNLLMEDTILTYYYYLASIHLLSKLILDSNYEIIGCVPTLVTYLTNILHWFSFLEMQDRVLQQMAANPQSPYKAQFPMNRSIHITSLEPKEISEFIVSLIARITQIIQYLERYYILIDEKHDLEKLRLGQHFSKAKKSLLGTFGLANIHPSIAYLVDEIIKTLNSLRL</sequence>
<keyword evidence="4" id="KW-1185">Reference proteome</keyword>
<accession>A0A137PDR2</accession>
<dbReference type="STRING" id="796925.A0A137PDR2"/>
<dbReference type="Pfam" id="PF01388">
    <property type="entry name" value="ARID"/>
    <property type="match status" value="1"/>
</dbReference>
<dbReference type="OrthoDB" id="1938591at2759"/>
<gene>
    <name evidence="3" type="ORF">CONCODRAFT_15735</name>
</gene>
<feature type="region of interest" description="Disordered" evidence="1">
    <location>
        <begin position="302"/>
        <end position="351"/>
    </location>
</feature>
<dbReference type="GO" id="GO:0003677">
    <property type="term" value="F:DNA binding"/>
    <property type="evidence" value="ECO:0007669"/>
    <property type="project" value="InterPro"/>
</dbReference>
<organism evidence="3 4">
    <name type="scientific">Conidiobolus coronatus (strain ATCC 28846 / CBS 209.66 / NRRL 28638)</name>
    <name type="common">Delacroixia coronata</name>
    <dbReference type="NCBI Taxonomy" id="796925"/>
    <lineage>
        <taxon>Eukaryota</taxon>
        <taxon>Fungi</taxon>
        <taxon>Fungi incertae sedis</taxon>
        <taxon>Zoopagomycota</taxon>
        <taxon>Entomophthoromycotina</taxon>
        <taxon>Entomophthoromycetes</taxon>
        <taxon>Entomophthorales</taxon>
        <taxon>Ancylistaceae</taxon>
        <taxon>Conidiobolus</taxon>
    </lineage>
</organism>
<dbReference type="InterPro" id="IPR036431">
    <property type="entry name" value="ARID_dom_sf"/>
</dbReference>
<evidence type="ECO:0000256" key="1">
    <source>
        <dbReference type="SAM" id="MobiDB-lite"/>
    </source>
</evidence>
<evidence type="ECO:0000313" key="4">
    <source>
        <dbReference type="Proteomes" id="UP000070444"/>
    </source>
</evidence>
<feature type="domain" description="ARID" evidence="2">
    <location>
        <begin position="210"/>
        <end position="290"/>
    </location>
</feature>
<dbReference type="InterPro" id="IPR001606">
    <property type="entry name" value="ARID_dom"/>
</dbReference>
<protein>
    <recommendedName>
        <fullName evidence="2">ARID domain-containing protein</fullName>
    </recommendedName>
</protein>
<dbReference type="SUPFAM" id="SSF46774">
    <property type="entry name" value="ARID-like"/>
    <property type="match status" value="1"/>
</dbReference>
<feature type="region of interest" description="Disordered" evidence="1">
    <location>
        <begin position="418"/>
        <end position="438"/>
    </location>
</feature>
<dbReference type="AlphaFoldDB" id="A0A137PDR2"/>
<dbReference type="CDD" id="cd16100">
    <property type="entry name" value="ARID"/>
    <property type="match status" value="1"/>
</dbReference>
<feature type="compositionally biased region" description="Pro residues" evidence="1">
    <location>
        <begin position="429"/>
        <end position="438"/>
    </location>
</feature>
<evidence type="ECO:0000313" key="3">
    <source>
        <dbReference type="EMBL" id="KXN73143.1"/>
    </source>
</evidence>
<dbReference type="Proteomes" id="UP000070444">
    <property type="component" value="Unassembled WGS sequence"/>
</dbReference>
<dbReference type="EMBL" id="KQ964441">
    <property type="protein sequence ID" value="KXN73143.1"/>
    <property type="molecule type" value="Genomic_DNA"/>
</dbReference>
<evidence type="ECO:0000259" key="2">
    <source>
        <dbReference type="Pfam" id="PF01388"/>
    </source>
</evidence>
<name>A0A137PDR2_CONC2</name>
<feature type="compositionally biased region" description="Polar residues" evidence="1">
    <location>
        <begin position="324"/>
        <end position="351"/>
    </location>
</feature>
<feature type="compositionally biased region" description="Low complexity" evidence="1">
    <location>
        <begin position="310"/>
        <end position="323"/>
    </location>
</feature>